<dbReference type="Gene3D" id="3.30.230.40">
    <property type="entry name" value="Imidazole glycerol phosphate dehydratase, domain 1"/>
    <property type="match status" value="2"/>
</dbReference>
<dbReference type="EMBL" id="HBIW01001318">
    <property type="protein sequence ID" value="CAE0685703.1"/>
    <property type="molecule type" value="Transcribed_RNA"/>
</dbReference>
<dbReference type="Pfam" id="PF00475">
    <property type="entry name" value="IGPD"/>
    <property type="match status" value="1"/>
</dbReference>
<sequence>MRVGTYRTCLTPLFFEALGLHLGRGLRLASQRTGDARDCLEAAFAACGRLLRVARPGESISCGPRTGAAAACTIDLDQADETSEVATGVAAVDALLKTLADVAGWRLQVRAADRDGDGRALSTDVGAAVGAAVAAAMGTVAGDGAGASGAVTACVARSSEGSLTWDVRVADEYVDESFAAEHVERLFGSFARAAGLRLHVAAPGVLPAADMMEDAARAVGSALREALQPVSI</sequence>
<dbReference type="PANTHER" id="PTHR23133">
    <property type="entry name" value="IMIDAZOLEGLYCEROL-PHOSPHATE DEHYDRATASE HIS7"/>
    <property type="match status" value="1"/>
</dbReference>
<dbReference type="GO" id="GO:0004424">
    <property type="term" value="F:imidazoleglycerol-phosphate dehydratase activity"/>
    <property type="evidence" value="ECO:0007669"/>
    <property type="project" value="InterPro"/>
</dbReference>
<accession>A0A7S3ZK05</accession>
<protein>
    <submittedName>
        <fullName evidence="4">Uncharacterized protein</fullName>
    </submittedName>
</protein>
<dbReference type="InterPro" id="IPR020568">
    <property type="entry name" value="Ribosomal_Su5_D2-typ_SF"/>
</dbReference>
<gene>
    <name evidence="4" type="ORF">PCAL00307_LOCUS1137</name>
</gene>
<dbReference type="InterPro" id="IPR000807">
    <property type="entry name" value="ImidazoleglycerolP_deHydtase"/>
</dbReference>
<proteinExistence type="predicted"/>
<dbReference type="GO" id="GO:0000105">
    <property type="term" value="P:L-histidine biosynthetic process"/>
    <property type="evidence" value="ECO:0007669"/>
    <property type="project" value="UniProtKB-KW"/>
</dbReference>
<keyword evidence="2" id="KW-0368">Histidine biosynthesis</keyword>
<organism evidence="4">
    <name type="scientific">Pelagomonas calceolata</name>
    <dbReference type="NCBI Taxonomy" id="35677"/>
    <lineage>
        <taxon>Eukaryota</taxon>
        <taxon>Sar</taxon>
        <taxon>Stramenopiles</taxon>
        <taxon>Ochrophyta</taxon>
        <taxon>Pelagophyceae</taxon>
        <taxon>Pelagomonadales</taxon>
        <taxon>Pelagomonadaceae</taxon>
        <taxon>Pelagomonas</taxon>
    </lineage>
</organism>
<dbReference type="SUPFAM" id="SSF54211">
    <property type="entry name" value="Ribosomal protein S5 domain 2-like"/>
    <property type="match status" value="1"/>
</dbReference>
<evidence type="ECO:0000313" key="4">
    <source>
        <dbReference type="EMBL" id="CAE0685703.1"/>
    </source>
</evidence>
<evidence type="ECO:0000256" key="2">
    <source>
        <dbReference type="ARBA" id="ARBA00023102"/>
    </source>
</evidence>
<reference evidence="4" key="1">
    <citation type="submission" date="2021-01" db="EMBL/GenBank/DDBJ databases">
        <authorList>
            <person name="Corre E."/>
            <person name="Pelletier E."/>
            <person name="Niang G."/>
            <person name="Scheremetjew M."/>
            <person name="Finn R."/>
            <person name="Kale V."/>
            <person name="Holt S."/>
            <person name="Cochrane G."/>
            <person name="Meng A."/>
            <person name="Brown T."/>
            <person name="Cohen L."/>
        </authorList>
    </citation>
    <scope>NUCLEOTIDE SEQUENCE</scope>
    <source>
        <strain evidence="4">CCMP1756</strain>
    </source>
</reference>
<keyword evidence="3" id="KW-0456">Lyase</keyword>
<dbReference type="PANTHER" id="PTHR23133:SF2">
    <property type="entry name" value="IMIDAZOLEGLYCEROL-PHOSPHATE DEHYDRATASE"/>
    <property type="match status" value="1"/>
</dbReference>
<name>A0A7S3ZK05_9STRA</name>
<evidence type="ECO:0000256" key="3">
    <source>
        <dbReference type="ARBA" id="ARBA00023239"/>
    </source>
</evidence>
<dbReference type="AlphaFoldDB" id="A0A7S3ZK05"/>
<dbReference type="InterPro" id="IPR038494">
    <property type="entry name" value="IGPD_sf"/>
</dbReference>
<evidence type="ECO:0000256" key="1">
    <source>
        <dbReference type="ARBA" id="ARBA00022605"/>
    </source>
</evidence>
<keyword evidence="1" id="KW-0028">Amino-acid biosynthesis</keyword>